<organism evidence="2 3">
    <name type="scientific">Deinococcus xinjiangensis</name>
    <dbReference type="NCBI Taxonomy" id="457454"/>
    <lineage>
        <taxon>Bacteria</taxon>
        <taxon>Thermotogati</taxon>
        <taxon>Deinococcota</taxon>
        <taxon>Deinococci</taxon>
        <taxon>Deinococcales</taxon>
        <taxon>Deinococcaceae</taxon>
        <taxon>Deinococcus</taxon>
    </lineage>
</organism>
<accession>A0ABP9VA46</accession>
<evidence type="ECO:0000313" key="3">
    <source>
        <dbReference type="Proteomes" id="UP001458946"/>
    </source>
</evidence>
<dbReference type="InterPro" id="IPR013321">
    <property type="entry name" value="Arc_rbn_hlx_hlx"/>
</dbReference>
<feature type="region of interest" description="Disordered" evidence="1">
    <location>
        <begin position="61"/>
        <end position="81"/>
    </location>
</feature>
<gene>
    <name evidence="2" type="ORF">Dxin01_01877</name>
</gene>
<keyword evidence="3" id="KW-1185">Reference proteome</keyword>
<name>A0ABP9VA46_9DEIO</name>
<dbReference type="Gene3D" id="1.10.1220.10">
    <property type="entry name" value="Met repressor-like"/>
    <property type="match status" value="1"/>
</dbReference>
<dbReference type="Proteomes" id="UP001458946">
    <property type="component" value="Unassembled WGS sequence"/>
</dbReference>
<evidence type="ECO:0000313" key="2">
    <source>
        <dbReference type="EMBL" id="GAA5502138.1"/>
    </source>
</evidence>
<evidence type="ECO:0008006" key="4">
    <source>
        <dbReference type="Google" id="ProtNLM"/>
    </source>
</evidence>
<feature type="compositionally biased region" description="Basic and acidic residues" evidence="1">
    <location>
        <begin position="65"/>
        <end position="81"/>
    </location>
</feature>
<evidence type="ECO:0000256" key="1">
    <source>
        <dbReference type="SAM" id="MobiDB-lite"/>
    </source>
</evidence>
<reference evidence="2 3" key="1">
    <citation type="submission" date="2024-02" db="EMBL/GenBank/DDBJ databases">
        <title>Deinococcus xinjiangensis NBRC 107630.</title>
        <authorList>
            <person name="Ichikawa N."/>
            <person name="Katano-Makiyama Y."/>
            <person name="Hidaka K."/>
        </authorList>
    </citation>
    <scope>NUCLEOTIDE SEQUENCE [LARGE SCALE GENOMIC DNA]</scope>
    <source>
        <strain evidence="2 3">NBRC 107630</strain>
    </source>
</reference>
<comment type="caution">
    <text evidence="2">The sequence shown here is derived from an EMBL/GenBank/DDBJ whole genome shotgun (WGS) entry which is preliminary data.</text>
</comment>
<proteinExistence type="predicted"/>
<protein>
    <recommendedName>
        <fullName evidence="4">CopG family transcriptional regulator</fullName>
    </recommendedName>
</protein>
<dbReference type="RefSeq" id="WP_353542109.1">
    <property type="nucleotide sequence ID" value="NZ_BAABRN010000018.1"/>
</dbReference>
<dbReference type="EMBL" id="BAABRN010000018">
    <property type="protein sequence ID" value="GAA5502138.1"/>
    <property type="molecule type" value="Genomic_DNA"/>
</dbReference>
<sequence length="81" mass="9078">MKTAISLTDELFAEVEASAKKLGVSRSQFFAMGAAKLIQELRGKEITEAYNRVYGAMGGEDPETAEFRQEAARRGFERTEW</sequence>